<dbReference type="InterPro" id="IPR012340">
    <property type="entry name" value="NA-bd_OB-fold"/>
</dbReference>
<dbReference type="Proteomes" id="UP000778864">
    <property type="component" value="Unassembled WGS sequence"/>
</dbReference>
<dbReference type="InterPro" id="IPR050326">
    <property type="entry name" value="NAD_dep_DNA_ligaseB"/>
</dbReference>
<evidence type="ECO:0000313" key="8">
    <source>
        <dbReference type="EMBL" id="MBS4893752.1"/>
    </source>
</evidence>
<dbReference type="PANTHER" id="PTHR47810">
    <property type="entry name" value="DNA LIGASE"/>
    <property type="match status" value="1"/>
</dbReference>
<dbReference type="PROSITE" id="PS50160">
    <property type="entry name" value="DNA_LIGASE_A3"/>
    <property type="match status" value="1"/>
</dbReference>
<evidence type="ECO:0000256" key="3">
    <source>
        <dbReference type="ARBA" id="ARBA00022705"/>
    </source>
</evidence>
<name>A0A942WSQ6_VEIPA</name>
<dbReference type="PANTHER" id="PTHR47810:SF1">
    <property type="entry name" value="DNA LIGASE B"/>
    <property type="match status" value="1"/>
</dbReference>
<dbReference type="GO" id="GO:0006281">
    <property type="term" value="P:DNA repair"/>
    <property type="evidence" value="ECO:0007669"/>
    <property type="project" value="UniProtKB-KW"/>
</dbReference>
<dbReference type="Gene3D" id="2.40.50.140">
    <property type="entry name" value="Nucleic acid-binding proteins"/>
    <property type="match status" value="1"/>
</dbReference>
<dbReference type="GO" id="GO:0005524">
    <property type="term" value="F:ATP binding"/>
    <property type="evidence" value="ECO:0007669"/>
    <property type="project" value="InterPro"/>
</dbReference>
<evidence type="ECO:0000313" key="9">
    <source>
        <dbReference type="Proteomes" id="UP000778864"/>
    </source>
</evidence>
<dbReference type="Pfam" id="PF01068">
    <property type="entry name" value="DNA_ligase_A_M"/>
    <property type="match status" value="1"/>
</dbReference>
<dbReference type="CDD" id="cd08041">
    <property type="entry name" value="OBF_kDNA_ligase_like"/>
    <property type="match status" value="1"/>
</dbReference>
<dbReference type="GO" id="GO:0003910">
    <property type="term" value="F:DNA ligase (ATP) activity"/>
    <property type="evidence" value="ECO:0007669"/>
    <property type="project" value="UniProtKB-EC"/>
</dbReference>
<dbReference type="InterPro" id="IPR012310">
    <property type="entry name" value="DNA_ligase_ATP-dep_cent"/>
</dbReference>
<dbReference type="InterPro" id="IPR029319">
    <property type="entry name" value="DNA_ligase_OB"/>
</dbReference>
<evidence type="ECO:0000256" key="6">
    <source>
        <dbReference type="ARBA" id="ARBA00034003"/>
    </source>
</evidence>
<evidence type="ECO:0000256" key="1">
    <source>
        <dbReference type="ARBA" id="ARBA00001968"/>
    </source>
</evidence>
<reference evidence="8" key="1">
    <citation type="submission" date="2021-02" db="EMBL/GenBank/DDBJ databases">
        <title>Infant gut strain persistence is associated with maternal origin, phylogeny, and functional potential including surface adhesion and iron acquisition.</title>
        <authorList>
            <person name="Lou Y.C."/>
        </authorList>
    </citation>
    <scope>NUCLEOTIDE SEQUENCE</scope>
    <source>
        <strain evidence="8">L3_108_031G1_dasL3_108_031G1_concoct_20</strain>
    </source>
</reference>
<comment type="caution">
    <text evidence="8">The sequence shown here is derived from an EMBL/GenBank/DDBJ whole genome shotgun (WGS) entry which is preliminary data.</text>
</comment>
<dbReference type="RefSeq" id="WP_278467987.1">
    <property type="nucleotide sequence ID" value="NZ_JAGZMU010000005.1"/>
</dbReference>
<dbReference type="GO" id="GO:0006260">
    <property type="term" value="P:DNA replication"/>
    <property type="evidence" value="ECO:0007669"/>
    <property type="project" value="UniProtKB-KW"/>
</dbReference>
<keyword evidence="2" id="KW-0436">Ligase</keyword>
<feature type="domain" description="ATP-dependent DNA ligase family profile" evidence="7">
    <location>
        <begin position="228"/>
        <end position="328"/>
    </location>
</feature>
<keyword evidence="4" id="KW-0227">DNA damage</keyword>
<keyword evidence="5" id="KW-0234">DNA repair</keyword>
<protein>
    <recommendedName>
        <fullName evidence="7">ATP-dependent DNA ligase family profile domain-containing protein</fullName>
    </recommendedName>
</protein>
<sequence>MKRVIEIIKELKSHSGRIDKENILKRNKDNELFKEVLRFTYDPYIVTGISKKKLNKKVKFKPYDTEDDIIDMMAYLTKNNTGKDKDIIYIQNWLRNQENKEILSEIITKDLKCGITAKTINKVFKGLIREFNVMLASGYFKDDNDKKVKGDFILTTKLDGIRNVVIKENGVCKLFSRQGQVMEGFIEIEEEFKLLPDNMVYDGELLLKDDKGLASDDLYRETMKVVRKDGIKKNVEFHVFDVLPLEEFQKGKSKSKCIDRKKLLNSLLADRGFKRIIEVPMLYVGNDKNKIMELLDEAKRNNEEGIMLNKCDGLYECKRSKEILKVKQFNDGDMRVIDIIEGDGKNKGKLGAITVEFEYEGRIHTCDVGSGFEDEEREKYFKNKNLLIGKIVTIKYFEISKNQQGGFSLRFPTWTSRIRNDKKEISMN</sequence>
<dbReference type="SUPFAM" id="SSF50249">
    <property type="entry name" value="Nucleic acid-binding proteins"/>
    <property type="match status" value="1"/>
</dbReference>
<organism evidence="8 9">
    <name type="scientific">Veillonella parvula</name>
    <name type="common">Staphylococcus parvulus</name>
    <dbReference type="NCBI Taxonomy" id="29466"/>
    <lineage>
        <taxon>Bacteria</taxon>
        <taxon>Bacillati</taxon>
        <taxon>Bacillota</taxon>
        <taxon>Negativicutes</taxon>
        <taxon>Veillonellales</taxon>
        <taxon>Veillonellaceae</taxon>
        <taxon>Veillonella</taxon>
    </lineage>
</organism>
<comment type="cofactor">
    <cofactor evidence="1">
        <name>a divalent metal cation</name>
        <dbReference type="ChEBI" id="CHEBI:60240"/>
    </cofactor>
</comment>
<dbReference type="Pfam" id="PF14743">
    <property type="entry name" value="DNA_ligase_OB_2"/>
    <property type="match status" value="1"/>
</dbReference>
<keyword evidence="3" id="KW-0235">DNA replication</keyword>
<comment type="catalytic activity">
    <reaction evidence="6">
        <text>ATP + (deoxyribonucleotide)n-3'-hydroxyl + 5'-phospho-(deoxyribonucleotide)m = (deoxyribonucleotide)n+m + AMP + diphosphate.</text>
        <dbReference type="EC" id="6.5.1.1"/>
    </reaction>
</comment>
<dbReference type="AlphaFoldDB" id="A0A942WSQ6"/>
<evidence type="ECO:0000259" key="7">
    <source>
        <dbReference type="PROSITE" id="PS50160"/>
    </source>
</evidence>
<gene>
    <name evidence="8" type="ORF">KHZ90_08255</name>
</gene>
<dbReference type="Gene3D" id="3.30.470.30">
    <property type="entry name" value="DNA ligase/mRNA capping enzyme"/>
    <property type="match status" value="1"/>
</dbReference>
<dbReference type="GO" id="GO:0006310">
    <property type="term" value="P:DNA recombination"/>
    <property type="evidence" value="ECO:0007669"/>
    <property type="project" value="InterPro"/>
</dbReference>
<accession>A0A942WSQ6</accession>
<evidence type="ECO:0000256" key="4">
    <source>
        <dbReference type="ARBA" id="ARBA00022763"/>
    </source>
</evidence>
<evidence type="ECO:0000256" key="2">
    <source>
        <dbReference type="ARBA" id="ARBA00022598"/>
    </source>
</evidence>
<dbReference type="SUPFAM" id="SSF56091">
    <property type="entry name" value="DNA ligase/mRNA capping enzyme, catalytic domain"/>
    <property type="match status" value="1"/>
</dbReference>
<dbReference type="EMBL" id="JAGZMU010000005">
    <property type="protein sequence ID" value="MBS4893752.1"/>
    <property type="molecule type" value="Genomic_DNA"/>
</dbReference>
<proteinExistence type="predicted"/>
<evidence type="ECO:0000256" key="5">
    <source>
        <dbReference type="ARBA" id="ARBA00023204"/>
    </source>
</evidence>